<keyword evidence="1" id="KW-0812">Transmembrane</keyword>
<feature type="transmembrane region" description="Helical" evidence="1">
    <location>
        <begin position="460"/>
        <end position="486"/>
    </location>
</feature>
<evidence type="ECO:0000256" key="1">
    <source>
        <dbReference type="SAM" id="Phobius"/>
    </source>
</evidence>
<dbReference type="EMBL" id="FNVA01000005">
    <property type="protein sequence ID" value="SEG45579.1"/>
    <property type="molecule type" value="Genomic_DNA"/>
</dbReference>
<feature type="transmembrane region" description="Helical" evidence="1">
    <location>
        <begin position="218"/>
        <end position="234"/>
    </location>
</feature>
<feature type="transmembrane region" description="Helical" evidence="1">
    <location>
        <begin position="60"/>
        <end position="81"/>
    </location>
</feature>
<feature type="transmembrane region" description="Helical" evidence="1">
    <location>
        <begin position="432"/>
        <end position="454"/>
    </location>
</feature>
<sequence>MRLQFPTRVSIPMTVLFAGTLVVVQQFQHTGFAFSLLFFGFTVVSAITFNVAGGMSRPSGAYVLFFALLTVIAAVTLKALVGEPADSNLEDPMLTMSVYTVGSVLLLGTVILARRLTGEVHGLGNLLGWRQVNLTFSGLGCILVGLLIFVLDFVPLGLPASLLSALNQLNVFLSLGLILATVDVVSRSGGRRSLSPISIFGFLSAFLIGLGTFSKQGMFTPFLAWGIGAVYGGLRVRTIHVVSVIVSLFLMSSVLTPISQVGRTLAEDTSLVHRLEIAFSLAATLQQTRETEDEAYEVSVSLEGHHGYFNRNLGLGDRLAMFQIDDDLISWTARNEPVGYAPVGYYIENLIPRVFLPGKGENEINYSGNWYAHRTGGFLGSEDVTTGISFGFLGECFAIAGWQGVFLLAPPFWLALFIITDIVAGSLRSGPWALLPMLYFAHLAPESLVGGLIWYSWYGNISLCLAITFCVYVAPLLGSLIGAPLAGGRESGKYQSAAIGSAAAS</sequence>
<dbReference type="OrthoDB" id="107211at2"/>
<protein>
    <recommendedName>
        <fullName evidence="4">Oligosaccharide repeat unit polymerase</fullName>
    </recommendedName>
</protein>
<keyword evidence="3" id="KW-1185">Reference proteome</keyword>
<dbReference type="Proteomes" id="UP000236728">
    <property type="component" value="Unassembled WGS sequence"/>
</dbReference>
<feature type="transmembrane region" description="Helical" evidence="1">
    <location>
        <begin position="399"/>
        <end position="420"/>
    </location>
</feature>
<feature type="transmembrane region" description="Helical" evidence="1">
    <location>
        <begin position="160"/>
        <end position="182"/>
    </location>
</feature>
<keyword evidence="1" id="KW-0472">Membrane</keyword>
<proteinExistence type="predicted"/>
<evidence type="ECO:0000313" key="3">
    <source>
        <dbReference type="Proteomes" id="UP000236728"/>
    </source>
</evidence>
<feature type="transmembrane region" description="Helical" evidence="1">
    <location>
        <begin position="241"/>
        <end position="259"/>
    </location>
</feature>
<evidence type="ECO:0008006" key="4">
    <source>
        <dbReference type="Google" id="ProtNLM"/>
    </source>
</evidence>
<feature type="transmembrane region" description="Helical" evidence="1">
    <location>
        <begin position="33"/>
        <end position="53"/>
    </location>
</feature>
<reference evidence="2 3" key="1">
    <citation type="submission" date="2016-10" db="EMBL/GenBank/DDBJ databases">
        <authorList>
            <person name="de Groot N.N."/>
        </authorList>
    </citation>
    <scope>NUCLEOTIDE SEQUENCE [LARGE SCALE GENOMIC DNA]</scope>
    <source>
        <strain evidence="2 3">DSM 22489</strain>
    </source>
</reference>
<accession>A0A1H6AA02</accession>
<dbReference type="RefSeq" id="WP_146072161.1">
    <property type="nucleotide sequence ID" value="NZ_FNVA01000005.1"/>
</dbReference>
<gene>
    <name evidence="2" type="ORF">SAMN05421819_3025</name>
</gene>
<feature type="transmembrane region" description="Helical" evidence="1">
    <location>
        <begin position="9"/>
        <end position="27"/>
    </location>
</feature>
<evidence type="ECO:0000313" key="2">
    <source>
        <dbReference type="EMBL" id="SEG45579.1"/>
    </source>
</evidence>
<feature type="transmembrane region" description="Helical" evidence="1">
    <location>
        <begin position="194"/>
        <end position="212"/>
    </location>
</feature>
<name>A0A1H6AA02_9BACT</name>
<feature type="transmembrane region" description="Helical" evidence="1">
    <location>
        <begin position="93"/>
        <end position="113"/>
    </location>
</feature>
<feature type="transmembrane region" description="Helical" evidence="1">
    <location>
        <begin position="134"/>
        <end position="154"/>
    </location>
</feature>
<dbReference type="AlphaFoldDB" id="A0A1H6AA02"/>
<organism evidence="2 3">
    <name type="scientific">Bryocella elongata</name>
    <dbReference type="NCBI Taxonomy" id="863522"/>
    <lineage>
        <taxon>Bacteria</taxon>
        <taxon>Pseudomonadati</taxon>
        <taxon>Acidobacteriota</taxon>
        <taxon>Terriglobia</taxon>
        <taxon>Terriglobales</taxon>
        <taxon>Acidobacteriaceae</taxon>
        <taxon>Bryocella</taxon>
    </lineage>
</organism>
<keyword evidence="1" id="KW-1133">Transmembrane helix</keyword>